<keyword evidence="1" id="KW-1133">Transmembrane helix</keyword>
<proteinExistence type="predicted"/>
<keyword evidence="1" id="KW-0812">Transmembrane</keyword>
<reference evidence="2" key="1">
    <citation type="submission" date="2021-04" db="EMBL/GenBank/DDBJ databases">
        <authorList>
            <person name="Postec A."/>
        </authorList>
    </citation>
    <scope>NUCLEOTIDE SEQUENCE</scope>
    <source>
        <strain evidence="2">F1F22</strain>
    </source>
</reference>
<keyword evidence="1" id="KW-0472">Membrane</keyword>
<dbReference type="InterPro" id="IPR030802">
    <property type="entry name" value="Permease_MalE"/>
</dbReference>
<evidence type="ECO:0000313" key="3">
    <source>
        <dbReference type="Proteomes" id="UP001056539"/>
    </source>
</evidence>
<feature type="transmembrane region" description="Helical" evidence="1">
    <location>
        <begin position="144"/>
        <end position="170"/>
    </location>
</feature>
<feature type="transmembrane region" description="Helical" evidence="1">
    <location>
        <begin position="6"/>
        <end position="25"/>
    </location>
</feature>
<gene>
    <name evidence="2" type="ORF">KDW03_02915</name>
</gene>
<sequence>MNFKERVLLFFHETGEFFLFFFQAVKKFRGGMRQGEELVKQIYMIGFESIPVVILTGLFSGLIMGLSLGNALESIIMGTAQYLSGGLSVALVKELGPVLTALIVVSRVCSSVTAHLGTMRVTEQIDALETMGVDPVEYLVVPRVMAGMISLPILGLISIVFSLVGGWMMISGIHGVQTSVYIEWAQIPLKINYIVESLFKMIFIGGFILMVSTFEGFRANGGAAGVGNATIRSVVTSSVMVIFLDYVLGTLFMIVSGGGV</sequence>
<feature type="transmembrane region" description="Helical" evidence="1">
    <location>
        <begin position="234"/>
        <end position="255"/>
    </location>
</feature>
<dbReference type="RefSeq" id="WP_271435899.1">
    <property type="nucleotide sequence ID" value="NZ_CP073355.1"/>
</dbReference>
<dbReference type="PANTHER" id="PTHR30188">
    <property type="entry name" value="ABC TRANSPORTER PERMEASE PROTEIN-RELATED"/>
    <property type="match status" value="1"/>
</dbReference>
<dbReference type="AlphaFoldDB" id="A0AAX3BET7"/>
<keyword evidence="3" id="KW-1185">Reference proteome</keyword>
<dbReference type="KEGG" id="taqu:KDW03_02915"/>
<dbReference type="Pfam" id="PF02405">
    <property type="entry name" value="MlaE"/>
    <property type="match status" value="1"/>
</dbReference>
<dbReference type="EMBL" id="CP073355">
    <property type="protein sequence ID" value="URA10770.1"/>
    <property type="molecule type" value="Genomic_DNA"/>
</dbReference>
<dbReference type="PANTHER" id="PTHR30188:SF4">
    <property type="entry name" value="PROTEIN TRIGALACTOSYLDIACYLGLYCEROL 1, CHLOROPLASTIC"/>
    <property type="match status" value="1"/>
</dbReference>
<name>A0AAX3BET7_9SPIR</name>
<reference evidence="2" key="2">
    <citation type="submission" date="2022-06" db="EMBL/GenBank/DDBJ databases">
        <title>Thermospira aquatica gen. nov., sp. nov.</title>
        <authorList>
            <person name="Ben Ali Gam Z."/>
            <person name="Labat M."/>
        </authorList>
    </citation>
    <scope>NUCLEOTIDE SEQUENCE</scope>
    <source>
        <strain evidence="2">F1F22</strain>
    </source>
</reference>
<organism evidence="2 3">
    <name type="scientific">Thermospira aquatica</name>
    <dbReference type="NCBI Taxonomy" id="2828656"/>
    <lineage>
        <taxon>Bacteria</taxon>
        <taxon>Pseudomonadati</taxon>
        <taxon>Spirochaetota</taxon>
        <taxon>Spirochaetia</taxon>
        <taxon>Brevinematales</taxon>
        <taxon>Thermospiraceae</taxon>
        <taxon>Thermospira</taxon>
    </lineage>
</organism>
<feature type="transmembrane region" description="Helical" evidence="1">
    <location>
        <begin position="191"/>
        <end position="214"/>
    </location>
</feature>
<protein>
    <submittedName>
        <fullName evidence="2">ABC transporter permease</fullName>
    </submittedName>
</protein>
<accession>A0AAX3BET7</accession>
<dbReference type="Proteomes" id="UP001056539">
    <property type="component" value="Chromosome"/>
</dbReference>
<feature type="transmembrane region" description="Helical" evidence="1">
    <location>
        <begin position="45"/>
        <end position="68"/>
    </location>
</feature>
<dbReference type="GO" id="GO:0043190">
    <property type="term" value="C:ATP-binding cassette (ABC) transporter complex"/>
    <property type="evidence" value="ECO:0007669"/>
    <property type="project" value="InterPro"/>
</dbReference>
<evidence type="ECO:0000256" key="1">
    <source>
        <dbReference type="SAM" id="Phobius"/>
    </source>
</evidence>
<dbReference type="GO" id="GO:0005548">
    <property type="term" value="F:phospholipid transporter activity"/>
    <property type="evidence" value="ECO:0007669"/>
    <property type="project" value="TreeGrafter"/>
</dbReference>
<evidence type="ECO:0000313" key="2">
    <source>
        <dbReference type="EMBL" id="URA10770.1"/>
    </source>
</evidence>